<evidence type="ECO:0000256" key="1">
    <source>
        <dbReference type="SAM" id="Phobius"/>
    </source>
</evidence>
<organism evidence="2 3">
    <name type="scientific">Phenylobacterium ferrooxidans</name>
    <dbReference type="NCBI Taxonomy" id="2982689"/>
    <lineage>
        <taxon>Bacteria</taxon>
        <taxon>Pseudomonadati</taxon>
        <taxon>Pseudomonadota</taxon>
        <taxon>Alphaproteobacteria</taxon>
        <taxon>Caulobacterales</taxon>
        <taxon>Caulobacteraceae</taxon>
        <taxon>Phenylobacterium</taxon>
    </lineage>
</organism>
<name>A0ABW6CRM3_9CAUL</name>
<sequence length="53" mass="5836">MSILIFIIVVIVLLALALWAVQKLPIPSPLNWIVQVLLIVVAIFVIGQRAGLF</sequence>
<comment type="caution">
    <text evidence="2">The sequence shown here is derived from an EMBL/GenBank/DDBJ whole genome shotgun (WGS) entry which is preliminary data.</text>
</comment>
<protein>
    <submittedName>
        <fullName evidence="2">Uncharacterized protein</fullName>
    </submittedName>
</protein>
<evidence type="ECO:0000313" key="3">
    <source>
        <dbReference type="Proteomes" id="UP001598130"/>
    </source>
</evidence>
<dbReference type="RefSeq" id="WP_304781533.1">
    <property type="nucleotide sequence ID" value="NZ_JAOTJD010000038.1"/>
</dbReference>
<keyword evidence="1" id="KW-0472">Membrane</keyword>
<reference evidence="2 3" key="1">
    <citation type="submission" date="2022-09" db="EMBL/GenBank/DDBJ databases">
        <title>New species of Phenylobacterium.</title>
        <authorList>
            <person name="Mieszkin S."/>
        </authorList>
    </citation>
    <scope>NUCLEOTIDE SEQUENCE [LARGE SCALE GENOMIC DNA]</scope>
    <source>
        <strain evidence="2 3">HK31-G</strain>
    </source>
</reference>
<accession>A0ABW6CRM3</accession>
<gene>
    <name evidence="2" type="ORF">OCL97_17165</name>
</gene>
<proteinExistence type="predicted"/>
<keyword evidence="1" id="KW-0812">Transmembrane</keyword>
<dbReference type="Proteomes" id="UP001598130">
    <property type="component" value="Unassembled WGS sequence"/>
</dbReference>
<dbReference type="EMBL" id="JAOTJD010000038">
    <property type="protein sequence ID" value="MFD3265690.1"/>
    <property type="molecule type" value="Genomic_DNA"/>
</dbReference>
<keyword evidence="3" id="KW-1185">Reference proteome</keyword>
<keyword evidence="1" id="KW-1133">Transmembrane helix</keyword>
<feature type="transmembrane region" description="Helical" evidence="1">
    <location>
        <begin position="33"/>
        <end position="52"/>
    </location>
</feature>
<evidence type="ECO:0000313" key="2">
    <source>
        <dbReference type="EMBL" id="MFD3265690.1"/>
    </source>
</evidence>